<keyword evidence="4" id="KW-0808">Transferase</keyword>
<dbReference type="Gene3D" id="1.10.287.130">
    <property type="match status" value="1"/>
</dbReference>
<gene>
    <name evidence="11" type="ORF">P4T90_09165</name>
</gene>
<keyword evidence="6 11" id="KW-0418">Kinase</keyword>
<evidence type="ECO:0000256" key="1">
    <source>
        <dbReference type="ARBA" id="ARBA00000085"/>
    </source>
</evidence>
<dbReference type="Gene3D" id="3.30.565.10">
    <property type="entry name" value="Histidine kinase-like ATPase, C-terminal domain"/>
    <property type="match status" value="1"/>
</dbReference>
<keyword evidence="12" id="KW-1185">Reference proteome</keyword>
<dbReference type="Proteomes" id="UP001341444">
    <property type="component" value="Unassembled WGS sequence"/>
</dbReference>
<dbReference type="PRINTS" id="PR00344">
    <property type="entry name" value="BCTRLSENSOR"/>
</dbReference>
<comment type="caution">
    <text evidence="11">The sequence shown here is derived from an EMBL/GenBank/DDBJ whole genome shotgun (WGS) entry which is preliminary data.</text>
</comment>
<dbReference type="EMBL" id="JARMAB010000012">
    <property type="protein sequence ID" value="MED1203248.1"/>
    <property type="molecule type" value="Genomic_DNA"/>
</dbReference>
<dbReference type="CDD" id="cd00075">
    <property type="entry name" value="HATPase"/>
    <property type="match status" value="1"/>
</dbReference>
<dbReference type="InterPro" id="IPR036890">
    <property type="entry name" value="HATPase_C_sf"/>
</dbReference>
<dbReference type="RefSeq" id="WP_066269218.1">
    <property type="nucleotide sequence ID" value="NZ_JARMAB010000012.1"/>
</dbReference>
<feature type="transmembrane region" description="Helical" evidence="9">
    <location>
        <begin position="46"/>
        <end position="67"/>
    </location>
</feature>
<dbReference type="CDD" id="cd00082">
    <property type="entry name" value="HisKA"/>
    <property type="match status" value="1"/>
</dbReference>
<dbReference type="InterPro" id="IPR050736">
    <property type="entry name" value="Sensor_HK_Regulatory"/>
</dbReference>
<dbReference type="InterPro" id="IPR005467">
    <property type="entry name" value="His_kinase_dom"/>
</dbReference>
<evidence type="ECO:0000256" key="4">
    <source>
        <dbReference type="ARBA" id="ARBA00022679"/>
    </source>
</evidence>
<sequence length="366" mass="41705">MRAVELFKRAAETLVMVVLFLLCWTAAFYLTAWVERLLHLNGVSPFVGQMITSLVGLFIFSLVMLGSSRIESIRDRRFRFFNPIVVAMEKMAQGDFNIDLSTYKAMLESPHHPFSKIVQSVDHMASELGEMERMRQEFISNVSHEIQSPLTSISGFARALESEDLSVEERKHYLDIIQTESKRLSKLSENLLKLTTLESDHPPFEMTRYSLDQQLRNVMISCEPQWSSKNLQMDIDLNKVTIEADKDLLSQVWINLLHNSIKFTPDNGSIRVQLTENDRGVVYVKIKDSGAGMSQDVQMHIFERFYKADPSRNRSSQGSGSGLGLAIVKKIVELHHGRIHVLSRPGEGTEMTVVLPKTASWNEKEE</sequence>
<evidence type="ECO:0000256" key="3">
    <source>
        <dbReference type="ARBA" id="ARBA00022553"/>
    </source>
</evidence>
<protein>
    <recommendedName>
        <fullName evidence="2">histidine kinase</fullName>
        <ecNumber evidence="2">2.7.13.3</ecNumber>
    </recommendedName>
</protein>
<keyword evidence="9" id="KW-0812">Transmembrane</keyword>
<feature type="transmembrane region" description="Helical" evidence="9">
    <location>
        <begin position="12"/>
        <end position="34"/>
    </location>
</feature>
<dbReference type="SMART" id="SM00388">
    <property type="entry name" value="HisKA"/>
    <property type="match status" value="1"/>
</dbReference>
<dbReference type="InterPro" id="IPR003594">
    <property type="entry name" value="HATPase_dom"/>
</dbReference>
<evidence type="ECO:0000313" key="12">
    <source>
        <dbReference type="Proteomes" id="UP001341444"/>
    </source>
</evidence>
<evidence type="ECO:0000259" key="10">
    <source>
        <dbReference type="PROSITE" id="PS50109"/>
    </source>
</evidence>
<dbReference type="Pfam" id="PF02518">
    <property type="entry name" value="HATPase_c"/>
    <property type="match status" value="1"/>
</dbReference>
<organism evidence="11 12">
    <name type="scientific">Heyndrickxia acidicola</name>
    <dbReference type="NCBI Taxonomy" id="209389"/>
    <lineage>
        <taxon>Bacteria</taxon>
        <taxon>Bacillati</taxon>
        <taxon>Bacillota</taxon>
        <taxon>Bacilli</taxon>
        <taxon>Bacillales</taxon>
        <taxon>Bacillaceae</taxon>
        <taxon>Heyndrickxia</taxon>
    </lineage>
</organism>
<evidence type="ECO:0000256" key="8">
    <source>
        <dbReference type="ARBA" id="ARBA00023012"/>
    </source>
</evidence>
<dbReference type="PANTHER" id="PTHR43711">
    <property type="entry name" value="TWO-COMPONENT HISTIDINE KINASE"/>
    <property type="match status" value="1"/>
</dbReference>
<evidence type="ECO:0000256" key="7">
    <source>
        <dbReference type="ARBA" id="ARBA00022840"/>
    </source>
</evidence>
<dbReference type="SMART" id="SM00387">
    <property type="entry name" value="HATPase_c"/>
    <property type="match status" value="1"/>
</dbReference>
<evidence type="ECO:0000313" key="11">
    <source>
        <dbReference type="EMBL" id="MED1203248.1"/>
    </source>
</evidence>
<feature type="domain" description="Histidine kinase" evidence="10">
    <location>
        <begin position="141"/>
        <end position="359"/>
    </location>
</feature>
<evidence type="ECO:0000256" key="2">
    <source>
        <dbReference type="ARBA" id="ARBA00012438"/>
    </source>
</evidence>
<evidence type="ECO:0000256" key="9">
    <source>
        <dbReference type="SAM" id="Phobius"/>
    </source>
</evidence>
<keyword evidence="8" id="KW-0902">Two-component regulatory system</keyword>
<dbReference type="EC" id="2.7.13.3" evidence="2"/>
<dbReference type="InterPro" id="IPR004358">
    <property type="entry name" value="Sig_transdc_His_kin-like_C"/>
</dbReference>
<dbReference type="InterPro" id="IPR036097">
    <property type="entry name" value="HisK_dim/P_sf"/>
</dbReference>
<evidence type="ECO:0000256" key="6">
    <source>
        <dbReference type="ARBA" id="ARBA00022777"/>
    </source>
</evidence>
<dbReference type="PROSITE" id="PS50109">
    <property type="entry name" value="HIS_KIN"/>
    <property type="match status" value="1"/>
</dbReference>
<keyword evidence="9" id="KW-1133">Transmembrane helix</keyword>
<dbReference type="GO" id="GO:0016301">
    <property type="term" value="F:kinase activity"/>
    <property type="evidence" value="ECO:0007669"/>
    <property type="project" value="UniProtKB-KW"/>
</dbReference>
<proteinExistence type="predicted"/>
<dbReference type="InterPro" id="IPR003661">
    <property type="entry name" value="HisK_dim/P_dom"/>
</dbReference>
<evidence type="ECO:0000256" key="5">
    <source>
        <dbReference type="ARBA" id="ARBA00022741"/>
    </source>
</evidence>
<keyword evidence="5" id="KW-0547">Nucleotide-binding</keyword>
<dbReference type="PANTHER" id="PTHR43711:SF1">
    <property type="entry name" value="HISTIDINE KINASE 1"/>
    <property type="match status" value="1"/>
</dbReference>
<accession>A0ABU6MHX1</accession>
<keyword evidence="9" id="KW-0472">Membrane</keyword>
<name>A0ABU6MHX1_9BACI</name>
<keyword evidence="3" id="KW-0597">Phosphoprotein</keyword>
<dbReference type="SUPFAM" id="SSF47384">
    <property type="entry name" value="Homodimeric domain of signal transducing histidine kinase"/>
    <property type="match status" value="1"/>
</dbReference>
<dbReference type="Pfam" id="PF00512">
    <property type="entry name" value="HisKA"/>
    <property type="match status" value="1"/>
</dbReference>
<comment type="catalytic activity">
    <reaction evidence="1">
        <text>ATP + protein L-histidine = ADP + protein N-phospho-L-histidine.</text>
        <dbReference type="EC" id="2.7.13.3"/>
    </reaction>
</comment>
<dbReference type="SUPFAM" id="SSF55874">
    <property type="entry name" value="ATPase domain of HSP90 chaperone/DNA topoisomerase II/histidine kinase"/>
    <property type="match status" value="1"/>
</dbReference>
<keyword evidence="7" id="KW-0067">ATP-binding</keyword>
<reference evidence="11 12" key="1">
    <citation type="submission" date="2023-03" db="EMBL/GenBank/DDBJ databases">
        <title>Bacillus Genome Sequencing.</title>
        <authorList>
            <person name="Dunlap C."/>
        </authorList>
    </citation>
    <scope>NUCLEOTIDE SEQUENCE [LARGE SCALE GENOMIC DNA]</scope>
    <source>
        <strain evidence="11 12">B-23453</strain>
    </source>
</reference>